<dbReference type="Proteomes" id="UP000178249">
    <property type="component" value="Unassembled WGS sequence"/>
</dbReference>
<feature type="transmembrane region" description="Helical" evidence="1">
    <location>
        <begin position="112"/>
        <end position="131"/>
    </location>
</feature>
<sequence length="193" mass="20918">MNWHLVLVVGVSVLQVIAVISYVRGMVSGTTRPNIVSWFLWECALLIALAAQLSAGASWSAVILVTALIVDGAVLCVAFFGYGYKKFGITDGVCLFLSLAAILLWALTDNPLVALVFAIFADATAYVPTMVKAFRDPFSETASTWLLSAVAGFLSILLATTADFANLAFPVYYVFINLVVWYGAFFGQRRIKI</sequence>
<organism evidence="2 3">
    <name type="scientific">Candidatus Kaiserbacteria bacterium RIFCSPHIGHO2_01_FULL_48_10</name>
    <dbReference type="NCBI Taxonomy" id="1798476"/>
    <lineage>
        <taxon>Bacteria</taxon>
        <taxon>Candidatus Kaiseribacteriota</taxon>
    </lineage>
</organism>
<comment type="caution">
    <text evidence="2">The sequence shown here is derived from an EMBL/GenBank/DDBJ whole genome shotgun (WGS) entry which is preliminary data.</text>
</comment>
<keyword evidence="1" id="KW-1133">Transmembrane helix</keyword>
<feature type="transmembrane region" description="Helical" evidence="1">
    <location>
        <begin position="167"/>
        <end position="187"/>
    </location>
</feature>
<gene>
    <name evidence="2" type="ORF">A2841_00300</name>
</gene>
<dbReference type="EMBL" id="MFKP01000060">
    <property type="protein sequence ID" value="OGG42982.1"/>
    <property type="molecule type" value="Genomic_DNA"/>
</dbReference>
<protein>
    <submittedName>
        <fullName evidence="2">Uncharacterized protein</fullName>
    </submittedName>
</protein>
<feature type="transmembrane region" description="Helical" evidence="1">
    <location>
        <begin position="143"/>
        <end position="161"/>
    </location>
</feature>
<reference evidence="2 3" key="1">
    <citation type="journal article" date="2016" name="Nat. Commun.">
        <title>Thousands of microbial genomes shed light on interconnected biogeochemical processes in an aquifer system.</title>
        <authorList>
            <person name="Anantharaman K."/>
            <person name="Brown C.T."/>
            <person name="Hug L.A."/>
            <person name="Sharon I."/>
            <person name="Castelle C.J."/>
            <person name="Probst A.J."/>
            <person name="Thomas B.C."/>
            <person name="Singh A."/>
            <person name="Wilkins M.J."/>
            <person name="Karaoz U."/>
            <person name="Brodie E.L."/>
            <person name="Williams K.H."/>
            <person name="Hubbard S.S."/>
            <person name="Banfield J.F."/>
        </authorList>
    </citation>
    <scope>NUCLEOTIDE SEQUENCE [LARGE SCALE GENOMIC DNA]</scope>
</reference>
<proteinExistence type="predicted"/>
<keyword evidence="1" id="KW-0472">Membrane</keyword>
<evidence type="ECO:0000313" key="2">
    <source>
        <dbReference type="EMBL" id="OGG42982.1"/>
    </source>
</evidence>
<feature type="transmembrane region" description="Helical" evidence="1">
    <location>
        <begin position="59"/>
        <end position="80"/>
    </location>
</feature>
<accession>A0A1F6C1S9</accession>
<dbReference type="AlphaFoldDB" id="A0A1F6C1S9"/>
<keyword evidence="1" id="KW-0812">Transmembrane</keyword>
<feature type="transmembrane region" description="Helical" evidence="1">
    <location>
        <begin position="87"/>
        <end position="106"/>
    </location>
</feature>
<feature type="transmembrane region" description="Helical" evidence="1">
    <location>
        <begin position="35"/>
        <end position="53"/>
    </location>
</feature>
<evidence type="ECO:0000313" key="3">
    <source>
        <dbReference type="Proteomes" id="UP000178249"/>
    </source>
</evidence>
<name>A0A1F6C1S9_9BACT</name>
<feature type="transmembrane region" description="Helical" evidence="1">
    <location>
        <begin position="6"/>
        <end position="23"/>
    </location>
</feature>
<evidence type="ECO:0000256" key="1">
    <source>
        <dbReference type="SAM" id="Phobius"/>
    </source>
</evidence>